<protein>
    <submittedName>
        <fullName evidence="2">Uncharacterized protein</fullName>
    </submittedName>
</protein>
<feature type="region of interest" description="Disordered" evidence="1">
    <location>
        <begin position="33"/>
        <end position="65"/>
    </location>
</feature>
<comment type="caution">
    <text evidence="2">The sequence shown here is derived from an EMBL/GenBank/DDBJ whole genome shotgun (WGS) entry which is preliminary data.</text>
</comment>
<sequence>MADPITISYTVVKLLSSAYVAVEAAATAIEGVEELSNNNTSSSDTSNNSTNNTSSSASSSNTSNN</sequence>
<evidence type="ECO:0000256" key="1">
    <source>
        <dbReference type="SAM" id="MobiDB-lite"/>
    </source>
</evidence>
<reference evidence="2 3" key="1">
    <citation type="submission" date="2012-04" db="EMBL/GenBank/DDBJ databases">
        <authorList>
            <person name="Genoscope - CEA"/>
        </authorList>
    </citation>
    <scope>NUCLEOTIDE SEQUENCE [LARGE SCALE GENOMIC DNA]</scope>
    <source>
        <strain evidence="2 3">9432</strain>
    </source>
</reference>
<organism evidence="2 3">
    <name type="scientific">Microcystis aeruginosa PCC 9432</name>
    <dbReference type="NCBI Taxonomy" id="1160280"/>
    <lineage>
        <taxon>Bacteria</taxon>
        <taxon>Bacillati</taxon>
        <taxon>Cyanobacteriota</taxon>
        <taxon>Cyanophyceae</taxon>
        <taxon>Oscillatoriophycideae</taxon>
        <taxon>Chroococcales</taxon>
        <taxon>Microcystaceae</taxon>
        <taxon>Microcystis</taxon>
    </lineage>
</organism>
<evidence type="ECO:0000313" key="2">
    <source>
        <dbReference type="EMBL" id="CCH93291.1"/>
    </source>
</evidence>
<dbReference type="Proteomes" id="UP000005806">
    <property type="component" value="Unassembled WGS sequence"/>
</dbReference>
<proteinExistence type="predicted"/>
<name>A0A822LAU5_MICAE</name>
<gene>
    <name evidence="2" type="ORF">MICCA_2900028</name>
</gene>
<dbReference type="EMBL" id="CAIH01000213">
    <property type="protein sequence ID" value="CCH93291.1"/>
    <property type="molecule type" value="Genomic_DNA"/>
</dbReference>
<dbReference type="AlphaFoldDB" id="A0A822LAU5"/>
<accession>A0A822LAU5</accession>
<evidence type="ECO:0000313" key="3">
    <source>
        <dbReference type="Proteomes" id="UP000005806"/>
    </source>
</evidence>